<feature type="domain" description="Manganese/iron superoxide dismutase C-terminal" evidence="8">
    <location>
        <begin position="97"/>
        <end position="200"/>
    </location>
</feature>
<dbReference type="OrthoDB" id="9803125at2"/>
<evidence type="ECO:0000256" key="4">
    <source>
        <dbReference type="ARBA" id="ARBA00023002"/>
    </source>
</evidence>
<evidence type="ECO:0000256" key="1">
    <source>
        <dbReference type="ARBA" id="ARBA00008714"/>
    </source>
</evidence>
<feature type="binding site" evidence="5">
    <location>
        <position position="26"/>
    </location>
    <ligand>
        <name>Mn(2+)</name>
        <dbReference type="ChEBI" id="CHEBI:29035"/>
    </ligand>
</feature>
<dbReference type="RefSeq" id="WP_103202996.1">
    <property type="nucleotide sequence ID" value="NZ_CVTD020000017.1"/>
</dbReference>
<sequence>MFKQIELNYDFNALEPYIDELTMNTHYSKHHATYTNNLNTALDKLPELQGKSIEDILRNLADISDEGLRTAVRNNGGGYYNHNLYFAVLRPGGSKKPEGELAKQIEKDFGSFEALKEKLSSAALGRFGSGWAWLSANKNGDLQVSSSPNQDNPLMENGGVWVPILGIDVWEHAYYLKYKNLRGEYISAFFEVLNWDEVASNYSKIKSA</sequence>
<feature type="domain" description="Manganese/iron superoxide dismutase N-terminal" evidence="7">
    <location>
        <begin position="2"/>
        <end position="89"/>
    </location>
</feature>
<evidence type="ECO:0000313" key="10">
    <source>
        <dbReference type="Proteomes" id="UP000236497"/>
    </source>
</evidence>
<evidence type="ECO:0000259" key="8">
    <source>
        <dbReference type="Pfam" id="PF02777"/>
    </source>
</evidence>
<dbReference type="Proteomes" id="UP000236497">
    <property type="component" value="Unassembled WGS sequence"/>
</dbReference>
<evidence type="ECO:0000256" key="2">
    <source>
        <dbReference type="ARBA" id="ARBA00012682"/>
    </source>
</evidence>
<dbReference type="PANTHER" id="PTHR43595">
    <property type="entry name" value="37S RIBOSOMAL PROTEIN S26, MITOCHONDRIAL"/>
    <property type="match status" value="1"/>
</dbReference>
<dbReference type="EMBL" id="CVTD020000017">
    <property type="protein sequence ID" value="CRZ34890.1"/>
    <property type="molecule type" value="Genomic_DNA"/>
</dbReference>
<comment type="similarity">
    <text evidence="1 6">Belongs to the iron/manganese superoxide dismutase family.</text>
</comment>
<reference evidence="9 10" key="1">
    <citation type="submission" date="2015-06" db="EMBL/GenBank/DDBJ databases">
        <authorList>
            <person name="Wibberg Daniel"/>
        </authorList>
    </citation>
    <scope>NUCLEOTIDE SEQUENCE [LARGE SCALE GENOMIC DNA]</scope>
    <source>
        <strain evidence="9 10">T3/55T</strain>
    </source>
</reference>
<comment type="function">
    <text evidence="6">Destroys radicals which are normally produced within the cells and which are toxic to biological systems.</text>
</comment>
<dbReference type="AlphaFoldDB" id="A0A0H5SIG4"/>
<proteinExistence type="inferred from homology"/>
<keyword evidence="3 5" id="KW-0479">Metal-binding</keyword>
<organism evidence="9 10">
    <name type="scientific">Herbinix hemicellulosilytica</name>
    <dbReference type="NCBI Taxonomy" id="1564487"/>
    <lineage>
        <taxon>Bacteria</taxon>
        <taxon>Bacillati</taxon>
        <taxon>Bacillota</taxon>
        <taxon>Clostridia</taxon>
        <taxon>Lachnospirales</taxon>
        <taxon>Lachnospiraceae</taxon>
        <taxon>Herbinix</taxon>
    </lineage>
</organism>
<keyword evidence="10" id="KW-1185">Reference proteome</keyword>
<dbReference type="SUPFAM" id="SSF46609">
    <property type="entry name" value="Fe,Mn superoxide dismutase (SOD), N-terminal domain"/>
    <property type="match status" value="1"/>
</dbReference>
<evidence type="ECO:0000313" key="9">
    <source>
        <dbReference type="EMBL" id="CRZ34890.1"/>
    </source>
</evidence>
<evidence type="ECO:0000256" key="3">
    <source>
        <dbReference type="ARBA" id="ARBA00022723"/>
    </source>
</evidence>
<dbReference type="PANTHER" id="PTHR43595:SF2">
    <property type="entry name" value="SMALL RIBOSOMAL SUBUNIT PROTEIN MS42"/>
    <property type="match status" value="1"/>
</dbReference>
<dbReference type="InterPro" id="IPR019832">
    <property type="entry name" value="Mn/Fe_SOD_C"/>
</dbReference>
<name>A0A0H5SIG4_HERHM</name>
<evidence type="ECO:0000256" key="6">
    <source>
        <dbReference type="RuleBase" id="RU000414"/>
    </source>
</evidence>
<evidence type="ECO:0000256" key="5">
    <source>
        <dbReference type="PIRSR" id="PIRSR000349-1"/>
    </source>
</evidence>
<dbReference type="Gene3D" id="3.55.40.20">
    <property type="entry name" value="Iron/manganese superoxide dismutase, C-terminal domain"/>
    <property type="match status" value="1"/>
</dbReference>
<dbReference type="PROSITE" id="PS00088">
    <property type="entry name" value="SOD_MN"/>
    <property type="match status" value="1"/>
</dbReference>
<protein>
    <recommendedName>
        <fullName evidence="2 6">Superoxide dismutase</fullName>
        <ecNumber evidence="2 6">1.15.1.1</ecNumber>
    </recommendedName>
</protein>
<dbReference type="Gene3D" id="1.10.287.990">
    <property type="entry name" value="Fe,Mn superoxide dismutase (SOD) domain"/>
    <property type="match status" value="1"/>
</dbReference>
<evidence type="ECO:0000259" key="7">
    <source>
        <dbReference type="Pfam" id="PF00081"/>
    </source>
</evidence>
<dbReference type="GO" id="GO:0046872">
    <property type="term" value="F:metal ion binding"/>
    <property type="evidence" value="ECO:0007669"/>
    <property type="project" value="UniProtKB-KW"/>
</dbReference>
<dbReference type="InterPro" id="IPR036324">
    <property type="entry name" value="Mn/Fe_SOD_N_sf"/>
</dbReference>
<dbReference type="GO" id="GO:0004784">
    <property type="term" value="F:superoxide dismutase activity"/>
    <property type="evidence" value="ECO:0007669"/>
    <property type="project" value="UniProtKB-EC"/>
</dbReference>
<dbReference type="InterPro" id="IPR001189">
    <property type="entry name" value="Mn/Fe_SOD"/>
</dbReference>
<dbReference type="GO" id="GO:0005737">
    <property type="term" value="C:cytoplasm"/>
    <property type="evidence" value="ECO:0007669"/>
    <property type="project" value="TreeGrafter"/>
</dbReference>
<feature type="binding site" evidence="5">
    <location>
        <position position="168"/>
    </location>
    <ligand>
        <name>Mn(2+)</name>
        <dbReference type="ChEBI" id="CHEBI:29035"/>
    </ligand>
</feature>
<accession>A0A0H5SIG4</accession>
<feature type="binding site" evidence="5">
    <location>
        <position position="82"/>
    </location>
    <ligand>
        <name>Mn(2+)</name>
        <dbReference type="ChEBI" id="CHEBI:29035"/>
    </ligand>
</feature>
<dbReference type="Pfam" id="PF02777">
    <property type="entry name" value="Sod_Fe_C"/>
    <property type="match status" value="1"/>
</dbReference>
<dbReference type="SUPFAM" id="SSF54719">
    <property type="entry name" value="Fe,Mn superoxide dismutase (SOD), C-terminal domain"/>
    <property type="match status" value="1"/>
</dbReference>
<feature type="binding site" evidence="5">
    <location>
        <position position="172"/>
    </location>
    <ligand>
        <name>Mn(2+)</name>
        <dbReference type="ChEBI" id="CHEBI:29035"/>
    </ligand>
</feature>
<gene>
    <name evidence="9" type="primary">sodA</name>
    <name evidence="9" type="ORF">HHT355_1690</name>
</gene>
<dbReference type="EC" id="1.15.1.1" evidence="2 6"/>
<dbReference type="PRINTS" id="PR01703">
    <property type="entry name" value="MNSODISMTASE"/>
</dbReference>
<dbReference type="FunFam" id="3.55.40.20:FF:000001">
    <property type="entry name" value="Superoxide dismutase"/>
    <property type="match status" value="1"/>
</dbReference>
<keyword evidence="4 6" id="KW-0560">Oxidoreductase</keyword>
<dbReference type="Pfam" id="PF00081">
    <property type="entry name" value="Sod_Fe_N"/>
    <property type="match status" value="1"/>
</dbReference>
<comment type="catalytic activity">
    <reaction evidence="6">
        <text>2 superoxide + 2 H(+) = H2O2 + O2</text>
        <dbReference type="Rhea" id="RHEA:20696"/>
        <dbReference type="ChEBI" id="CHEBI:15378"/>
        <dbReference type="ChEBI" id="CHEBI:15379"/>
        <dbReference type="ChEBI" id="CHEBI:16240"/>
        <dbReference type="ChEBI" id="CHEBI:18421"/>
        <dbReference type="EC" id="1.15.1.1"/>
    </reaction>
</comment>
<dbReference type="InterPro" id="IPR036314">
    <property type="entry name" value="SOD_C_sf"/>
</dbReference>
<dbReference type="InterPro" id="IPR019831">
    <property type="entry name" value="Mn/Fe_SOD_N"/>
</dbReference>
<dbReference type="PIRSF" id="PIRSF000349">
    <property type="entry name" value="SODismutase"/>
    <property type="match status" value="1"/>
</dbReference>
<dbReference type="InterPro" id="IPR019833">
    <property type="entry name" value="Mn/Fe_SOD_BS"/>
</dbReference>